<gene>
    <name evidence="1" type="ORF">M422DRAFT_50384</name>
</gene>
<accession>A0A0C9VJK9</accession>
<dbReference type="HOGENOM" id="CLU_1262239_0_0_1"/>
<dbReference type="AlphaFoldDB" id="A0A0C9VJK9"/>
<sequence>MSTWLKHIYHVSFTDGYIEPQCRTMYIVVMGQDSLPVHVPEDFPWYGHSFPLLSPIEDEDVKEFDFALIKRGSELREDFWELLLCTGSPPALRRSFWASLINERDVHIIEWITGQVKYGTWNGRDVILKVAIDHVFMDGNFTLASEFEAYRYTQGLDLTPKFLGYIVRDRFVVGFVLEVLKGRRTVPAEEDFDKTHCITPIRGRRNYAFKEICRQNYTY</sequence>
<protein>
    <submittedName>
        <fullName evidence="1">Uncharacterized protein</fullName>
    </submittedName>
</protein>
<dbReference type="EMBL" id="KN837168">
    <property type="protein sequence ID" value="KIJ37581.1"/>
    <property type="molecule type" value="Genomic_DNA"/>
</dbReference>
<name>A0A0C9VJK9_SPHS4</name>
<keyword evidence="2" id="KW-1185">Reference proteome</keyword>
<evidence type="ECO:0000313" key="2">
    <source>
        <dbReference type="Proteomes" id="UP000054279"/>
    </source>
</evidence>
<organism evidence="1 2">
    <name type="scientific">Sphaerobolus stellatus (strain SS14)</name>
    <dbReference type="NCBI Taxonomy" id="990650"/>
    <lineage>
        <taxon>Eukaryota</taxon>
        <taxon>Fungi</taxon>
        <taxon>Dikarya</taxon>
        <taxon>Basidiomycota</taxon>
        <taxon>Agaricomycotina</taxon>
        <taxon>Agaricomycetes</taxon>
        <taxon>Phallomycetidae</taxon>
        <taxon>Geastrales</taxon>
        <taxon>Sphaerobolaceae</taxon>
        <taxon>Sphaerobolus</taxon>
    </lineage>
</organism>
<evidence type="ECO:0000313" key="1">
    <source>
        <dbReference type="EMBL" id="KIJ37581.1"/>
    </source>
</evidence>
<dbReference type="OrthoDB" id="2874131at2759"/>
<dbReference type="Proteomes" id="UP000054279">
    <property type="component" value="Unassembled WGS sequence"/>
</dbReference>
<reference evidence="1 2" key="1">
    <citation type="submission" date="2014-06" db="EMBL/GenBank/DDBJ databases">
        <title>Evolutionary Origins and Diversification of the Mycorrhizal Mutualists.</title>
        <authorList>
            <consortium name="DOE Joint Genome Institute"/>
            <consortium name="Mycorrhizal Genomics Consortium"/>
            <person name="Kohler A."/>
            <person name="Kuo A."/>
            <person name="Nagy L.G."/>
            <person name="Floudas D."/>
            <person name="Copeland A."/>
            <person name="Barry K.W."/>
            <person name="Cichocki N."/>
            <person name="Veneault-Fourrey C."/>
            <person name="LaButti K."/>
            <person name="Lindquist E.A."/>
            <person name="Lipzen A."/>
            <person name="Lundell T."/>
            <person name="Morin E."/>
            <person name="Murat C."/>
            <person name="Riley R."/>
            <person name="Ohm R."/>
            <person name="Sun H."/>
            <person name="Tunlid A."/>
            <person name="Henrissat B."/>
            <person name="Grigoriev I.V."/>
            <person name="Hibbett D.S."/>
            <person name="Martin F."/>
        </authorList>
    </citation>
    <scope>NUCLEOTIDE SEQUENCE [LARGE SCALE GENOMIC DNA]</scope>
    <source>
        <strain evidence="1 2">SS14</strain>
    </source>
</reference>
<proteinExistence type="predicted"/>